<dbReference type="GO" id="GO:0006436">
    <property type="term" value="P:tryptophanyl-tRNA aminoacylation"/>
    <property type="evidence" value="ECO:0007669"/>
    <property type="project" value="UniProtKB-UniRule"/>
</dbReference>
<gene>
    <name evidence="8" type="primary">trpS</name>
    <name evidence="10" type="ORF">HNR50_002745</name>
</gene>
<comment type="subcellular location">
    <subcellularLocation>
        <location evidence="8">Cytoplasm</location>
    </subcellularLocation>
</comment>
<evidence type="ECO:0000256" key="4">
    <source>
        <dbReference type="ARBA" id="ARBA00022840"/>
    </source>
</evidence>
<keyword evidence="8" id="KW-0963">Cytoplasm</keyword>
<dbReference type="GO" id="GO:0004830">
    <property type="term" value="F:tryptophan-tRNA ligase activity"/>
    <property type="evidence" value="ECO:0007669"/>
    <property type="project" value="UniProtKB-UniRule"/>
</dbReference>
<keyword evidence="11" id="KW-1185">Reference proteome</keyword>
<dbReference type="Pfam" id="PF00579">
    <property type="entry name" value="tRNA-synt_1b"/>
    <property type="match status" value="1"/>
</dbReference>
<keyword evidence="2 8" id="KW-0436">Ligase</keyword>
<dbReference type="HAMAP" id="MF_00140_B">
    <property type="entry name" value="Trp_tRNA_synth_B"/>
    <property type="match status" value="1"/>
</dbReference>
<dbReference type="InterPro" id="IPR002306">
    <property type="entry name" value="Trp-tRNA-ligase"/>
</dbReference>
<dbReference type="RefSeq" id="WP_184747318.1">
    <property type="nucleotide sequence ID" value="NZ_JACHGJ010000005.1"/>
</dbReference>
<dbReference type="InterPro" id="IPR050203">
    <property type="entry name" value="Trp-tRNA_synthetase"/>
</dbReference>
<proteinExistence type="inferred from homology"/>
<dbReference type="PRINTS" id="PR01039">
    <property type="entry name" value="TRNASYNTHTRP"/>
</dbReference>
<sequence>MEKKVVLTGIKPTGMPHLGNYLGAIKPALKLAEKYEARYFIADYHSLNTVKDADTLRDYIYEVAAVWLASGLDPDRVLIYKQSAVPETFELTTLINAFTSKGLMNRAHAYKAQVDVNREKGKPDDHNINMGLYTYPILMAADILLFDADLVPVGKDQVQHIEMAADIAEAVNRNYKDQLLTIPQPYIDESTMIINGLDGRKMSKSYDNHIPLFCPEKKLKKFCNKIVTNSQAVEEPKDPENCNVFALYKLFASEEQQKTLAETYRAGGMGWGYAKGELFNVLNEFISPMRERYNELMNDKSYIDKVLTEGAEKARELASAKMDRLRKAVGVI</sequence>
<dbReference type="FunFam" id="1.10.240.10:FF:000005">
    <property type="entry name" value="Tryptophan--tRNA ligase"/>
    <property type="match status" value="1"/>
</dbReference>
<dbReference type="InterPro" id="IPR001412">
    <property type="entry name" value="aa-tRNA-synth_I_CS"/>
</dbReference>
<dbReference type="PANTHER" id="PTHR43766:SF1">
    <property type="entry name" value="TRYPTOPHAN--TRNA LIGASE, MITOCHONDRIAL"/>
    <property type="match status" value="1"/>
</dbReference>
<dbReference type="InterPro" id="IPR024109">
    <property type="entry name" value="Trp-tRNA-ligase_bac-type"/>
</dbReference>
<evidence type="ECO:0000256" key="1">
    <source>
        <dbReference type="ARBA" id="ARBA00005594"/>
    </source>
</evidence>
<evidence type="ECO:0000256" key="9">
    <source>
        <dbReference type="RuleBase" id="RU363036"/>
    </source>
</evidence>
<keyword evidence="3 8" id="KW-0547">Nucleotide-binding</keyword>
<comment type="catalytic activity">
    <reaction evidence="7 8">
        <text>tRNA(Trp) + L-tryptophan + ATP = L-tryptophyl-tRNA(Trp) + AMP + diphosphate + H(+)</text>
        <dbReference type="Rhea" id="RHEA:24080"/>
        <dbReference type="Rhea" id="RHEA-COMP:9671"/>
        <dbReference type="Rhea" id="RHEA-COMP:9705"/>
        <dbReference type="ChEBI" id="CHEBI:15378"/>
        <dbReference type="ChEBI" id="CHEBI:30616"/>
        <dbReference type="ChEBI" id="CHEBI:33019"/>
        <dbReference type="ChEBI" id="CHEBI:57912"/>
        <dbReference type="ChEBI" id="CHEBI:78442"/>
        <dbReference type="ChEBI" id="CHEBI:78535"/>
        <dbReference type="ChEBI" id="CHEBI:456215"/>
        <dbReference type="EC" id="6.1.1.2"/>
    </reaction>
</comment>
<dbReference type="PROSITE" id="PS00178">
    <property type="entry name" value="AA_TRNA_LIGASE_I"/>
    <property type="match status" value="1"/>
</dbReference>
<dbReference type="GO" id="GO:0005829">
    <property type="term" value="C:cytosol"/>
    <property type="evidence" value="ECO:0007669"/>
    <property type="project" value="TreeGrafter"/>
</dbReference>
<dbReference type="NCBIfam" id="TIGR00233">
    <property type="entry name" value="trpS"/>
    <property type="match status" value="1"/>
</dbReference>
<feature type="binding site" evidence="8">
    <location>
        <begin position="19"/>
        <end position="20"/>
    </location>
    <ligand>
        <name>ATP</name>
        <dbReference type="ChEBI" id="CHEBI:30616"/>
    </ligand>
</feature>
<evidence type="ECO:0000313" key="10">
    <source>
        <dbReference type="EMBL" id="MBB6481072.1"/>
    </source>
</evidence>
<comment type="caution">
    <text evidence="10">The sequence shown here is derived from an EMBL/GenBank/DDBJ whole genome shotgun (WGS) entry which is preliminary data.</text>
</comment>
<protein>
    <recommendedName>
        <fullName evidence="8">Tryptophan--tRNA ligase</fullName>
        <ecNumber evidence="8">6.1.1.2</ecNumber>
    </recommendedName>
    <alternativeName>
        <fullName evidence="8">Tryptophanyl-tRNA synthetase</fullName>
        <shortName evidence="8">TrpRS</shortName>
    </alternativeName>
</protein>
<dbReference type="AlphaFoldDB" id="A0A841RFD2"/>
<dbReference type="InterPro" id="IPR014729">
    <property type="entry name" value="Rossmann-like_a/b/a_fold"/>
</dbReference>
<feature type="binding site" evidence="8">
    <location>
        <position position="194"/>
    </location>
    <ligand>
        <name>ATP</name>
        <dbReference type="ChEBI" id="CHEBI:30616"/>
    </ligand>
</feature>
<name>A0A841RFD2_9SPIO</name>
<comment type="similarity">
    <text evidence="1 8 9">Belongs to the class-I aminoacyl-tRNA synthetase family.</text>
</comment>
<dbReference type="EMBL" id="JACHGJ010000005">
    <property type="protein sequence ID" value="MBB6481072.1"/>
    <property type="molecule type" value="Genomic_DNA"/>
</dbReference>
<dbReference type="InterPro" id="IPR002305">
    <property type="entry name" value="aa-tRNA-synth_Ic"/>
</dbReference>
<dbReference type="CDD" id="cd00806">
    <property type="entry name" value="TrpRS_core"/>
    <property type="match status" value="1"/>
</dbReference>
<dbReference type="SUPFAM" id="SSF52374">
    <property type="entry name" value="Nucleotidylyl transferase"/>
    <property type="match status" value="1"/>
</dbReference>
<organism evidence="10 11">
    <name type="scientific">Spirochaeta isovalerica</name>
    <dbReference type="NCBI Taxonomy" id="150"/>
    <lineage>
        <taxon>Bacteria</taxon>
        <taxon>Pseudomonadati</taxon>
        <taxon>Spirochaetota</taxon>
        <taxon>Spirochaetia</taxon>
        <taxon>Spirochaetales</taxon>
        <taxon>Spirochaetaceae</taxon>
        <taxon>Spirochaeta</taxon>
    </lineage>
</organism>
<evidence type="ECO:0000256" key="6">
    <source>
        <dbReference type="ARBA" id="ARBA00023146"/>
    </source>
</evidence>
<feature type="short sequence motif" description="'HIGH' region" evidence="8">
    <location>
        <begin position="12"/>
        <end position="20"/>
    </location>
</feature>
<evidence type="ECO:0000256" key="2">
    <source>
        <dbReference type="ARBA" id="ARBA00022598"/>
    </source>
</evidence>
<dbReference type="Gene3D" id="3.40.50.620">
    <property type="entry name" value="HUPs"/>
    <property type="match status" value="1"/>
</dbReference>
<keyword evidence="5 8" id="KW-0648">Protein biosynthesis</keyword>
<feature type="short sequence motif" description="'KMSKS' region" evidence="8">
    <location>
        <begin position="201"/>
        <end position="205"/>
    </location>
</feature>
<dbReference type="PANTHER" id="PTHR43766">
    <property type="entry name" value="TRYPTOPHAN--TRNA LIGASE, MITOCHONDRIAL"/>
    <property type="match status" value="1"/>
</dbReference>
<comment type="subunit">
    <text evidence="8">Homodimer.</text>
</comment>
<accession>A0A841RFD2</accession>
<evidence type="ECO:0000256" key="8">
    <source>
        <dbReference type="HAMAP-Rule" id="MF_00140"/>
    </source>
</evidence>
<dbReference type="Proteomes" id="UP000587760">
    <property type="component" value="Unassembled WGS sequence"/>
</dbReference>
<dbReference type="EC" id="6.1.1.2" evidence="8"/>
<evidence type="ECO:0000256" key="3">
    <source>
        <dbReference type="ARBA" id="ARBA00022741"/>
    </source>
</evidence>
<dbReference type="Gene3D" id="1.10.240.10">
    <property type="entry name" value="Tyrosyl-Transfer RNA Synthetase"/>
    <property type="match status" value="1"/>
</dbReference>
<reference evidence="10 11" key="1">
    <citation type="submission" date="2020-08" db="EMBL/GenBank/DDBJ databases">
        <title>Genomic Encyclopedia of Type Strains, Phase IV (KMG-IV): sequencing the most valuable type-strain genomes for metagenomic binning, comparative biology and taxonomic classification.</title>
        <authorList>
            <person name="Goeker M."/>
        </authorList>
    </citation>
    <scope>NUCLEOTIDE SEQUENCE [LARGE SCALE GENOMIC DNA]</scope>
    <source>
        <strain evidence="10 11">DSM 2461</strain>
    </source>
</reference>
<feature type="binding site" evidence="8">
    <location>
        <begin position="154"/>
        <end position="156"/>
    </location>
    <ligand>
        <name>ATP</name>
        <dbReference type="ChEBI" id="CHEBI:30616"/>
    </ligand>
</feature>
<dbReference type="NCBIfam" id="NF009207">
    <property type="entry name" value="PRK12556.1"/>
    <property type="match status" value="1"/>
</dbReference>
<keyword evidence="6 8" id="KW-0030">Aminoacyl-tRNA synthetase</keyword>
<dbReference type="GO" id="GO:0005524">
    <property type="term" value="F:ATP binding"/>
    <property type="evidence" value="ECO:0007669"/>
    <property type="project" value="UniProtKB-UniRule"/>
</dbReference>
<comment type="function">
    <text evidence="8">Catalyzes the attachment of tryptophan to tRNA(Trp).</text>
</comment>
<feature type="binding site" evidence="8">
    <location>
        <position position="142"/>
    </location>
    <ligand>
        <name>L-tryptophan</name>
        <dbReference type="ChEBI" id="CHEBI:57912"/>
    </ligand>
</feature>
<feature type="binding site" evidence="8">
    <location>
        <begin position="11"/>
        <end position="13"/>
    </location>
    <ligand>
        <name>ATP</name>
        <dbReference type="ChEBI" id="CHEBI:30616"/>
    </ligand>
</feature>
<evidence type="ECO:0000256" key="5">
    <source>
        <dbReference type="ARBA" id="ARBA00022917"/>
    </source>
</evidence>
<evidence type="ECO:0000313" key="11">
    <source>
        <dbReference type="Proteomes" id="UP000587760"/>
    </source>
</evidence>
<keyword evidence="4 8" id="KW-0067">ATP-binding</keyword>
<evidence type="ECO:0000256" key="7">
    <source>
        <dbReference type="ARBA" id="ARBA00049929"/>
    </source>
</evidence>
<feature type="binding site" evidence="8">
    <location>
        <begin position="201"/>
        <end position="205"/>
    </location>
    <ligand>
        <name>ATP</name>
        <dbReference type="ChEBI" id="CHEBI:30616"/>
    </ligand>
</feature>